<evidence type="ECO:0000313" key="1">
    <source>
        <dbReference type="EMBL" id="MCW0343681.1"/>
    </source>
</evidence>
<dbReference type="Proteomes" id="UP001208888">
    <property type="component" value="Unassembled WGS sequence"/>
</dbReference>
<organism evidence="1 2">
    <name type="scientific">Pantoea ananas</name>
    <name type="common">Erwinia uredovora</name>
    <dbReference type="NCBI Taxonomy" id="553"/>
    <lineage>
        <taxon>Bacteria</taxon>
        <taxon>Pseudomonadati</taxon>
        <taxon>Pseudomonadota</taxon>
        <taxon>Gammaproteobacteria</taxon>
        <taxon>Enterobacterales</taxon>
        <taxon>Erwiniaceae</taxon>
        <taxon>Pantoea</taxon>
    </lineage>
</organism>
<dbReference type="EMBL" id="JANFVX010000005">
    <property type="protein sequence ID" value="MCW0343681.1"/>
    <property type="molecule type" value="Genomic_DNA"/>
</dbReference>
<gene>
    <name evidence="1" type="ORF">NB703_001774</name>
</gene>
<accession>A0AAJ1CYT6</accession>
<sequence length="82" mass="9320">MLFATTSGSENRPLSTLPIAQDTALIKRIRAEINNLSPPFYWHLPIIKIIYDKYLNIIVLRFIATLIHFPSVFKAQEGFSSG</sequence>
<proteinExistence type="predicted"/>
<dbReference type="AlphaFoldDB" id="A0AAJ1CYT6"/>
<protein>
    <submittedName>
        <fullName evidence="1">Uncharacterized protein</fullName>
    </submittedName>
</protein>
<reference evidence="1" key="1">
    <citation type="submission" date="2022-06" db="EMBL/GenBank/DDBJ databases">
        <title>Dynamics of rice microbiomes reveals core vertical transmitted seed endophytes.</title>
        <authorList>
            <person name="Liao K."/>
            <person name="Zhang X."/>
        </authorList>
    </citation>
    <scope>NUCLEOTIDE SEQUENCE</scope>
    <source>
        <strain evidence="1">JT1-17</strain>
    </source>
</reference>
<comment type="caution">
    <text evidence="1">The sequence shown here is derived from an EMBL/GenBank/DDBJ whole genome shotgun (WGS) entry which is preliminary data.</text>
</comment>
<name>A0AAJ1CYT6_PANAN</name>
<evidence type="ECO:0000313" key="2">
    <source>
        <dbReference type="Proteomes" id="UP001208888"/>
    </source>
</evidence>